<reference evidence="2 3" key="1">
    <citation type="submission" date="2019-06" db="EMBL/GenBank/DDBJ databases">
        <title>Sequencing the genomes of 1000 actinobacteria strains.</title>
        <authorList>
            <person name="Klenk H.-P."/>
        </authorList>
    </citation>
    <scope>NUCLEOTIDE SEQUENCE [LARGE SCALE GENOMIC DNA]</scope>
    <source>
        <strain evidence="2 3">DSM 102131</strain>
    </source>
</reference>
<dbReference type="EMBL" id="VIXA01000005">
    <property type="protein sequence ID" value="TWG10994.1"/>
    <property type="molecule type" value="Genomic_DNA"/>
</dbReference>
<gene>
    <name evidence="2" type="ORF">FHX75_1582</name>
</gene>
<keyword evidence="1" id="KW-1133">Transmembrane helix</keyword>
<dbReference type="AlphaFoldDB" id="A0A561VHG2"/>
<accession>A0A561VHG2</accession>
<protein>
    <submittedName>
        <fullName evidence="2">NB-ARC domain-containing protein</fullName>
    </submittedName>
</protein>
<dbReference type="SUPFAM" id="SSF52540">
    <property type="entry name" value="P-loop containing nucleoside triphosphate hydrolases"/>
    <property type="match status" value="1"/>
</dbReference>
<dbReference type="GO" id="GO:0043531">
    <property type="term" value="F:ADP binding"/>
    <property type="evidence" value="ECO:0007669"/>
    <property type="project" value="InterPro"/>
</dbReference>
<feature type="transmembrane region" description="Helical" evidence="1">
    <location>
        <begin position="44"/>
        <end position="64"/>
    </location>
</feature>
<proteinExistence type="predicted"/>
<dbReference type="RefSeq" id="WP_170285478.1">
    <property type="nucleotide sequence ID" value="NZ_VIXA01000005.1"/>
</dbReference>
<dbReference type="Gene3D" id="3.40.50.300">
    <property type="entry name" value="P-loop containing nucleotide triphosphate hydrolases"/>
    <property type="match status" value="1"/>
</dbReference>
<evidence type="ECO:0000313" key="2">
    <source>
        <dbReference type="EMBL" id="TWG10994.1"/>
    </source>
</evidence>
<sequence>MAAQRRALWLTLAVTGTTFGVVGLAALAVFLYRQRLDDADQYSSVVGAAAAALTLAGTVIVWLFRRIPVKHVAEPVSNSSESTSAEPVLCGTELPPTHFVGRQHELDQLEGWFAEGDAAPPLLVLGEAGVGKSGLLAYWSDRLHRGLAVNVLGFNLGGFGQPGSRKNVSDAFGEWLAYLRPGKPIPQDPTARRVSLMNMLRDRRCLLIFDNVNDYTELRAVLPAIPKTCSVVISSRRELRGLRAVEGARTLHVGRLGEDATRLLDAVMGGRLAGNPEIAQKLSAYCAGLPLALRVVAETARDRRLDEVLAELTNKAGALTAMSRLGDELSDIRVVLSWSYEALPSDAARQAFRLLGVFPAKGSTASLHAMAALLGLDVASTRDVLDVVRSYHLLEWAYDPSVERHLVAGVRDKVDQTSALALRIGRHDLLHSFAAELAAGSMFAEEIRDALTRVSELYHNEVNEVFDWQNRDNLMVDLDMRDAWRTADPIGVQVTRSTAGPFQWFERERTNFVALVIQAAALTPPLPITTRLACSAFYFLEAARSFDEWDRVEMAASPHAQARDGDRLDLARWLRNRGRRHLVTLLEHSERLQPSDGGRTMPTEAAAKARRYLEHSLRLYRQESTSAVQPDRQRRAVAGVATTMRELADLRRLEAEFGTDPKGPAEAVAAYKAARAAFGDYTVNISTESQENWIASFELAFGVAYLLLGADEPAALADAGRLIDRSIAYAETLEDGRSRSSRLKAFGWRRHGDLQQAQGNHEDAAGSYATSATAFEEEVSDPLGCARSLAYQGRALGLLPGHEDAAARVFARAIRLFQDNGAGDEAAIAADWARTVHPPH</sequence>
<feature type="transmembrane region" description="Helical" evidence="1">
    <location>
        <begin position="7"/>
        <end position="32"/>
    </location>
</feature>
<evidence type="ECO:0000313" key="3">
    <source>
        <dbReference type="Proteomes" id="UP000319927"/>
    </source>
</evidence>
<evidence type="ECO:0000256" key="1">
    <source>
        <dbReference type="SAM" id="Phobius"/>
    </source>
</evidence>
<dbReference type="InterPro" id="IPR027417">
    <property type="entry name" value="P-loop_NTPase"/>
</dbReference>
<dbReference type="Proteomes" id="UP000319927">
    <property type="component" value="Unassembled WGS sequence"/>
</dbReference>
<organism evidence="2 3">
    <name type="scientific">Micromonospora palomenae</name>
    <dbReference type="NCBI Taxonomy" id="1461247"/>
    <lineage>
        <taxon>Bacteria</taxon>
        <taxon>Bacillati</taxon>
        <taxon>Actinomycetota</taxon>
        <taxon>Actinomycetes</taxon>
        <taxon>Micromonosporales</taxon>
        <taxon>Micromonosporaceae</taxon>
        <taxon>Micromonospora</taxon>
    </lineage>
</organism>
<comment type="caution">
    <text evidence="2">The sequence shown here is derived from an EMBL/GenBank/DDBJ whole genome shotgun (WGS) entry which is preliminary data.</text>
</comment>
<name>A0A561VHG2_9ACTN</name>
<keyword evidence="3" id="KW-1185">Reference proteome</keyword>
<keyword evidence="1" id="KW-0812">Transmembrane</keyword>
<dbReference type="PRINTS" id="PR00364">
    <property type="entry name" value="DISEASERSIST"/>
</dbReference>
<keyword evidence="1" id="KW-0472">Membrane</keyword>